<dbReference type="OrthoDB" id="17395at2759"/>
<dbReference type="GO" id="GO:0005737">
    <property type="term" value="C:cytoplasm"/>
    <property type="evidence" value="ECO:0007669"/>
    <property type="project" value="TreeGrafter"/>
</dbReference>
<feature type="compositionally biased region" description="Low complexity" evidence="2">
    <location>
        <begin position="342"/>
        <end position="354"/>
    </location>
</feature>
<reference evidence="3 4" key="1">
    <citation type="submission" date="2016-02" db="EMBL/GenBank/DDBJ databases">
        <title>Genome analysis of coral dinoflagellate symbionts highlights evolutionary adaptations to a symbiotic lifestyle.</title>
        <authorList>
            <person name="Aranda M."/>
            <person name="Li Y."/>
            <person name="Liew Y.J."/>
            <person name="Baumgarten S."/>
            <person name="Simakov O."/>
            <person name="Wilson M."/>
            <person name="Piel J."/>
            <person name="Ashoor H."/>
            <person name="Bougouffa S."/>
            <person name="Bajic V.B."/>
            <person name="Ryu T."/>
            <person name="Ravasi T."/>
            <person name="Bayer T."/>
            <person name="Micklem G."/>
            <person name="Kim H."/>
            <person name="Bhak J."/>
            <person name="Lajeunesse T.C."/>
            <person name="Voolstra C.R."/>
        </authorList>
    </citation>
    <scope>NUCLEOTIDE SEQUENCE [LARGE SCALE GENOMIC DNA]</scope>
    <source>
        <strain evidence="3 4">CCMP2467</strain>
    </source>
</reference>
<gene>
    <name evidence="3" type="ORF">AK812_SmicGene21734</name>
</gene>
<keyword evidence="4" id="KW-1185">Reference proteome</keyword>
<evidence type="ECO:0000313" key="4">
    <source>
        <dbReference type="Proteomes" id="UP000186817"/>
    </source>
</evidence>
<feature type="compositionally biased region" description="Basic and acidic residues" evidence="2">
    <location>
        <begin position="424"/>
        <end position="434"/>
    </location>
</feature>
<feature type="compositionally biased region" description="Polar residues" evidence="2">
    <location>
        <begin position="460"/>
        <end position="471"/>
    </location>
</feature>
<dbReference type="GO" id="GO:0030026">
    <property type="term" value="P:intracellular manganese ion homeostasis"/>
    <property type="evidence" value="ECO:0007669"/>
    <property type="project" value="TreeGrafter"/>
</dbReference>
<dbReference type="Proteomes" id="UP000186817">
    <property type="component" value="Unassembled WGS sequence"/>
</dbReference>
<organism evidence="3 4">
    <name type="scientific">Symbiodinium microadriaticum</name>
    <name type="common">Dinoflagellate</name>
    <name type="synonym">Zooxanthella microadriatica</name>
    <dbReference type="NCBI Taxonomy" id="2951"/>
    <lineage>
        <taxon>Eukaryota</taxon>
        <taxon>Sar</taxon>
        <taxon>Alveolata</taxon>
        <taxon>Dinophyceae</taxon>
        <taxon>Suessiales</taxon>
        <taxon>Symbiodiniaceae</taxon>
        <taxon>Symbiodinium</taxon>
    </lineage>
</organism>
<accession>A0A1Q9DLM7</accession>
<protein>
    <submittedName>
        <fullName evidence="3">DUF21 domain-containing protein</fullName>
    </submittedName>
</protein>
<keyword evidence="1" id="KW-0677">Repeat</keyword>
<dbReference type="PANTHER" id="PTHR12064:SF97">
    <property type="entry name" value="METAL TRANSPORTER CNNM-5"/>
    <property type="match status" value="1"/>
</dbReference>
<dbReference type="EMBL" id="LSRX01000481">
    <property type="protein sequence ID" value="OLP96075.1"/>
    <property type="molecule type" value="Genomic_DNA"/>
</dbReference>
<proteinExistence type="predicted"/>
<dbReference type="PANTHER" id="PTHR12064">
    <property type="entry name" value="METAL TRANSPORTER CNNM"/>
    <property type="match status" value="1"/>
</dbReference>
<evidence type="ECO:0000313" key="3">
    <source>
        <dbReference type="EMBL" id="OLP96075.1"/>
    </source>
</evidence>
<name>A0A1Q9DLM7_SYMMI</name>
<feature type="compositionally biased region" description="Low complexity" evidence="2">
    <location>
        <begin position="435"/>
        <end position="445"/>
    </location>
</feature>
<dbReference type="AlphaFoldDB" id="A0A1Q9DLM7"/>
<evidence type="ECO:0000256" key="2">
    <source>
        <dbReference type="SAM" id="MobiDB-lite"/>
    </source>
</evidence>
<feature type="compositionally biased region" description="Acidic residues" evidence="2">
    <location>
        <begin position="446"/>
        <end position="455"/>
    </location>
</feature>
<dbReference type="InterPro" id="IPR045095">
    <property type="entry name" value="ACDP"/>
</dbReference>
<feature type="region of interest" description="Disordered" evidence="2">
    <location>
        <begin position="337"/>
        <end position="471"/>
    </location>
</feature>
<comment type="caution">
    <text evidence="3">The sequence shown here is derived from an EMBL/GenBank/DDBJ whole genome shotgun (WGS) entry which is preliminary data.</text>
</comment>
<evidence type="ECO:0000256" key="1">
    <source>
        <dbReference type="ARBA" id="ARBA00022737"/>
    </source>
</evidence>
<dbReference type="GO" id="GO:0010960">
    <property type="term" value="P:magnesium ion homeostasis"/>
    <property type="evidence" value="ECO:0007669"/>
    <property type="project" value="InterPro"/>
</dbReference>
<feature type="compositionally biased region" description="Basic and acidic residues" evidence="2">
    <location>
        <begin position="382"/>
        <end position="409"/>
    </location>
</feature>
<sequence length="471" mass="51509">MDLEARVALYSQALPIFLDDLLSPVFAVLLSAWHHGTKKAAQNHLEIDKVTFVLICGEILPSAAWIAWICDVMFIPVVKILLTTMYCIAKPIARILDEALVHNREERFSRPEACIRQAGTKLHEKLIVSGKAVRRAAQEASRVLNSPTVLSFASEDPPQPPSVLNDLEVDLCMAVLMLGVADSPAFYTLKRCARRVMPADFYSPAISVAADADFVVVFPNIDHVEWPVEVTWEEIVGILRTSELLATQSCTPIGSLCKRKQRPARIEAHETAADALAHIADACDSPCGIGVVHRNDDFFGIFDGEDALCGAIAEQEEFAVPCTPSDRLSRQRREAGLGIVQSRSDASPSSSTGSPARETIPESAHLTGRTLGEIASMALEPVDEKEVRDRFHTDPQPDVARGELEENERQMSPGDIAPGPPKTPPERSRPRSSELELTALQALLEGTEEERDLEEISLGSRPSQGPFSGQE</sequence>